<dbReference type="InterPro" id="IPR029016">
    <property type="entry name" value="GAF-like_dom_sf"/>
</dbReference>
<dbReference type="RefSeq" id="WP_283238987.1">
    <property type="nucleotide sequence ID" value="NZ_JASGBP010000003.1"/>
</dbReference>
<keyword evidence="6" id="KW-1185">Reference proteome</keyword>
<proteinExistence type="predicted"/>
<dbReference type="PANTHER" id="PTHR43102:SF2">
    <property type="entry name" value="GAF DOMAIN-CONTAINING PROTEIN"/>
    <property type="match status" value="1"/>
</dbReference>
<dbReference type="Gene3D" id="3.30.565.10">
    <property type="entry name" value="Histidine kinase-like ATPase, C-terminal domain"/>
    <property type="match status" value="1"/>
</dbReference>
<accession>A0ABT6XQE1</accession>
<dbReference type="SUPFAM" id="SSF55781">
    <property type="entry name" value="GAF domain-like"/>
    <property type="match status" value="1"/>
</dbReference>
<protein>
    <recommendedName>
        <fullName evidence="2">histidine kinase</fullName>
        <ecNumber evidence="2">2.7.13.3</ecNumber>
    </recommendedName>
</protein>
<evidence type="ECO:0000259" key="4">
    <source>
        <dbReference type="PROSITE" id="PS50109"/>
    </source>
</evidence>
<keyword evidence="5" id="KW-0418">Kinase</keyword>
<keyword evidence="3" id="KW-0597">Phosphoprotein</keyword>
<dbReference type="SMART" id="SM00388">
    <property type="entry name" value="HisKA"/>
    <property type="match status" value="1"/>
</dbReference>
<dbReference type="PRINTS" id="PR00344">
    <property type="entry name" value="BCTRLSENSOR"/>
</dbReference>
<dbReference type="InterPro" id="IPR003594">
    <property type="entry name" value="HATPase_dom"/>
</dbReference>
<dbReference type="InterPro" id="IPR003661">
    <property type="entry name" value="HisK_dim/P_dom"/>
</dbReference>
<reference evidence="5 6" key="1">
    <citation type="submission" date="2023-05" db="EMBL/GenBank/DDBJ databases">
        <title>Flavobacterium sedimenti sp. nov., isolated from the sediment.</title>
        <authorList>
            <person name="Wu N."/>
        </authorList>
    </citation>
    <scope>NUCLEOTIDE SEQUENCE [LARGE SCALE GENOMIC DNA]</scope>
    <source>
        <strain evidence="5 6">YZ-48</strain>
    </source>
</reference>
<dbReference type="Gene3D" id="3.30.450.40">
    <property type="match status" value="1"/>
</dbReference>
<evidence type="ECO:0000256" key="3">
    <source>
        <dbReference type="ARBA" id="ARBA00022553"/>
    </source>
</evidence>
<dbReference type="PROSITE" id="PS50109">
    <property type="entry name" value="HIS_KIN"/>
    <property type="match status" value="1"/>
</dbReference>
<dbReference type="Proteomes" id="UP001230035">
    <property type="component" value="Unassembled WGS sequence"/>
</dbReference>
<evidence type="ECO:0000313" key="6">
    <source>
        <dbReference type="Proteomes" id="UP001230035"/>
    </source>
</evidence>
<dbReference type="GO" id="GO:0016301">
    <property type="term" value="F:kinase activity"/>
    <property type="evidence" value="ECO:0007669"/>
    <property type="project" value="UniProtKB-KW"/>
</dbReference>
<dbReference type="PANTHER" id="PTHR43102">
    <property type="entry name" value="SLR1143 PROTEIN"/>
    <property type="match status" value="1"/>
</dbReference>
<dbReference type="InterPro" id="IPR005467">
    <property type="entry name" value="His_kinase_dom"/>
</dbReference>
<dbReference type="InterPro" id="IPR036097">
    <property type="entry name" value="HisK_dim/P_sf"/>
</dbReference>
<name>A0ABT6XQE1_9FLAO</name>
<dbReference type="Pfam" id="PF02518">
    <property type="entry name" value="HATPase_c"/>
    <property type="match status" value="1"/>
</dbReference>
<dbReference type="CDD" id="cd00075">
    <property type="entry name" value="HATPase"/>
    <property type="match status" value="1"/>
</dbReference>
<dbReference type="SUPFAM" id="SSF55874">
    <property type="entry name" value="ATPase domain of HSP90 chaperone/DNA topoisomerase II/histidine kinase"/>
    <property type="match status" value="1"/>
</dbReference>
<dbReference type="SMART" id="SM00387">
    <property type="entry name" value="HATPase_c"/>
    <property type="match status" value="1"/>
</dbReference>
<dbReference type="Gene3D" id="1.10.287.130">
    <property type="match status" value="1"/>
</dbReference>
<dbReference type="SUPFAM" id="SSF47384">
    <property type="entry name" value="Homodimeric domain of signal transducing histidine kinase"/>
    <property type="match status" value="1"/>
</dbReference>
<feature type="domain" description="Histidine kinase" evidence="4">
    <location>
        <begin position="185"/>
        <end position="396"/>
    </location>
</feature>
<organism evidence="5 6">
    <name type="scientific">Flavobacterium sedimenticola</name>
    <dbReference type="NCBI Taxonomy" id="3043286"/>
    <lineage>
        <taxon>Bacteria</taxon>
        <taxon>Pseudomonadati</taxon>
        <taxon>Bacteroidota</taxon>
        <taxon>Flavobacteriia</taxon>
        <taxon>Flavobacteriales</taxon>
        <taxon>Flavobacteriaceae</taxon>
        <taxon>Flavobacterium</taxon>
    </lineage>
</organism>
<evidence type="ECO:0000313" key="5">
    <source>
        <dbReference type="EMBL" id="MDI9257306.1"/>
    </source>
</evidence>
<evidence type="ECO:0000256" key="2">
    <source>
        <dbReference type="ARBA" id="ARBA00012438"/>
    </source>
</evidence>
<dbReference type="CDD" id="cd00082">
    <property type="entry name" value="HisKA"/>
    <property type="match status" value="1"/>
</dbReference>
<dbReference type="EMBL" id="JASGBP010000003">
    <property type="protein sequence ID" value="MDI9257306.1"/>
    <property type="molecule type" value="Genomic_DNA"/>
</dbReference>
<dbReference type="InterPro" id="IPR004358">
    <property type="entry name" value="Sig_transdc_His_kin-like_C"/>
</dbReference>
<dbReference type="InterPro" id="IPR003018">
    <property type="entry name" value="GAF"/>
</dbReference>
<comment type="catalytic activity">
    <reaction evidence="1">
        <text>ATP + protein L-histidine = ADP + protein N-phospho-L-histidine.</text>
        <dbReference type="EC" id="2.7.13.3"/>
    </reaction>
</comment>
<dbReference type="InterPro" id="IPR036890">
    <property type="entry name" value="HATPase_C_sf"/>
</dbReference>
<keyword evidence="5" id="KW-0808">Transferase</keyword>
<sequence length="396" mass="45617">MEKQILRENRRLRVLEDYKILDTKNESDFDEITKLASEICHTPISLISFIDSNRQWFKSTHGLSIKETPRNVSFCTHTIQGDSLFVIENARDDERFKNSPLVVNDPSIVFYAGIPLTDAEGFSLGTLCVIDNKAKKLNEFQTNALKTLGRQVVRLLELRKLNYQLNLRNNILNTNYKNLEHFSRVISHDMKSPLNNILSLTDLLQQEYSKRYNDDNKIYIDYIKESSLKLKDYIDATLKTYKDGNASIKEKEFFTINSIVRNCNKLLNPTKEFDISLSNNIEIFNYKSYFEQILLNLISNAIKYNDKSKVVIIIDADIQDGYCHLSIKDNGMGIENDKIDEIFEMFTILDKVDRFNNVGTGIGLSTVKNLVERIDGEISVKSTLGVGTEFIIKFKP</sequence>
<evidence type="ECO:0000256" key="1">
    <source>
        <dbReference type="ARBA" id="ARBA00000085"/>
    </source>
</evidence>
<comment type="caution">
    <text evidence="5">The sequence shown here is derived from an EMBL/GenBank/DDBJ whole genome shotgun (WGS) entry which is preliminary data.</text>
</comment>
<dbReference type="Pfam" id="PF00512">
    <property type="entry name" value="HisKA"/>
    <property type="match status" value="1"/>
</dbReference>
<dbReference type="EC" id="2.7.13.3" evidence="2"/>
<gene>
    <name evidence="5" type="ORF">QHT84_07750</name>
</gene>
<dbReference type="SMART" id="SM00065">
    <property type="entry name" value="GAF"/>
    <property type="match status" value="1"/>
</dbReference>